<sequence length="676" mass="77580">METPSTARLRRRSFFEGTESDDSMTESIVLCESDLLSATALSASRTRPNTLKGAHMSSVDVNTALQHDVNASLRARAYVLLRDMWTQGILWLQEYNNRKSLYPAWTTRFPATISNVNACRPWILTAPLAWIASWKRDAPVKSYVYPTEYLTYASVGLVLLQMLVFYRYQSTFYDLRVDECVFHENLLASTELQQPLSSVNESPRDVALQFLERRLEQELNHAIHEPGQARLPWTCAALLHTKSDRAITQATELAFLWPNSQEVSISSSLKITSRMQVFVSESPLNEAFETQTEGLFAVMLPLNVWRQKWMASRFPELIFVKTEFALQQMLTYRQERRIEFDRNERVRGEAIYTVESTVLDRRQGFAEGPAAHSFGIYLLKTTVLDSYNRHIRKKWEEFLHVVVVTEADEKHQFTEELLTAWVAHPTWPMLHVRFKRSLRLCGSFQRLLNSKLKAFDETAEVKDAKGFQKRATKASMRHLNVDLVCEESANTPQEIGRLQNAIGVHVFPVPPELEEYEDTVLESLAVGAITMTYDTPIMQEWVPDTCGFRVGSFTYDTSKPLEIEEELEGMSYRGEEGELLHGTTALVKLPKVHATLRDIEQAIERMLLLDRFRRVAVGRAARKHYLRLRTHYLSAVAAMNSAVCEGDSDEIGETPGEIGLHRRRRVEIKSLQPFLY</sequence>
<proteinExistence type="predicted"/>
<dbReference type="RefSeq" id="XP_067823811.1">
    <property type="nucleotide sequence ID" value="XM_067965871.1"/>
</dbReference>
<reference evidence="1 2" key="1">
    <citation type="journal article" date="2021" name="Genome Biol.">
        <title>AFLAP: assembly-free linkage analysis pipeline using k-mers from genome sequencing data.</title>
        <authorList>
            <person name="Fletcher K."/>
            <person name="Zhang L."/>
            <person name="Gil J."/>
            <person name="Han R."/>
            <person name="Cavanaugh K."/>
            <person name="Michelmore R."/>
        </authorList>
    </citation>
    <scope>NUCLEOTIDE SEQUENCE [LARGE SCALE GENOMIC DNA]</scope>
    <source>
        <strain evidence="1 2">SF5</strain>
    </source>
</reference>
<dbReference type="EMBL" id="SHOA02000023">
    <property type="protein sequence ID" value="TDH74313.1"/>
    <property type="molecule type" value="Genomic_DNA"/>
</dbReference>
<organism evidence="1 2">
    <name type="scientific">Bremia lactucae</name>
    <name type="common">Lettuce downy mildew</name>
    <dbReference type="NCBI Taxonomy" id="4779"/>
    <lineage>
        <taxon>Eukaryota</taxon>
        <taxon>Sar</taxon>
        <taxon>Stramenopiles</taxon>
        <taxon>Oomycota</taxon>
        <taxon>Peronosporomycetes</taxon>
        <taxon>Peronosporales</taxon>
        <taxon>Peronosporaceae</taxon>
        <taxon>Bremia</taxon>
    </lineage>
</organism>
<keyword evidence="2" id="KW-1185">Reference proteome</keyword>
<dbReference type="KEGG" id="blac:94351542"/>
<evidence type="ECO:0000313" key="2">
    <source>
        <dbReference type="Proteomes" id="UP000294530"/>
    </source>
</evidence>
<evidence type="ECO:0000313" key="1">
    <source>
        <dbReference type="EMBL" id="TDH74313.1"/>
    </source>
</evidence>
<name>A0A976IM67_BRELC</name>
<accession>A0A976IM67</accession>
<dbReference type="Proteomes" id="UP000294530">
    <property type="component" value="Unassembled WGS sequence"/>
</dbReference>
<gene>
    <name evidence="1" type="ORF">CCR75_007814</name>
</gene>
<dbReference type="AlphaFoldDB" id="A0A976IM67"/>
<dbReference type="OrthoDB" id="166516at2759"/>
<comment type="caution">
    <text evidence="1">The sequence shown here is derived from an EMBL/GenBank/DDBJ whole genome shotgun (WGS) entry which is preliminary data.</text>
</comment>
<protein>
    <submittedName>
        <fullName evidence="1">Uncharacterized protein</fullName>
    </submittedName>
</protein>
<dbReference type="GeneID" id="94351542"/>